<feature type="domain" description="Penicillin-binding protein transpeptidase" evidence="1">
    <location>
        <begin position="156"/>
        <end position="469"/>
    </location>
</feature>
<feature type="domain" description="Penicillin binding protein A dimerisation" evidence="2">
    <location>
        <begin position="52"/>
        <end position="133"/>
    </location>
</feature>
<organism evidence="3 4">
    <name type="scientific">Corynebacterium timonense</name>
    <dbReference type="NCBI Taxonomy" id="441500"/>
    <lineage>
        <taxon>Bacteria</taxon>
        <taxon>Bacillati</taxon>
        <taxon>Actinomycetota</taxon>
        <taxon>Actinomycetes</taxon>
        <taxon>Mycobacteriales</taxon>
        <taxon>Corynebacteriaceae</taxon>
        <taxon>Corynebacterium</taxon>
    </lineage>
</organism>
<evidence type="ECO:0000313" key="4">
    <source>
        <dbReference type="Proteomes" id="UP000182237"/>
    </source>
</evidence>
<protein>
    <submittedName>
        <fullName evidence="3">Cell division protein FtsI/penicillin-binding protein 2</fullName>
    </submittedName>
</protein>
<accession>A0A1H1U889</accession>
<dbReference type="InterPro" id="IPR012338">
    <property type="entry name" value="Beta-lactam/transpept-like"/>
</dbReference>
<dbReference type="EMBL" id="LT629765">
    <property type="protein sequence ID" value="SDS68718.1"/>
    <property type="molecule type" value="Genomic_DNA"/>
</dbReference>
<reference evidence="3 4" key="1">
    <citation type="submission" date="2016-10" db="EMBL/GenBank/DDBJ databases">
        <authorList>
            <person name="de Groot N.N."/>
        </authorList>
    </citation>
    <scope>NUCLEOTIDE SEQUENCE [LARGE SCALE GENOMIC DNA]</scope>
    <source>
        <strain evidence="3 4">DSM 45434</strain>
    </source>
</reference>
<keyword evidence="3" id="KW-0131">Cell cycle</keyword>
<gene>
    <name evidence="3" type="ORF">SAMN04488539_2173</name>
</gene>
<proteinExistence type="predicted"/>
<dbReference type="Gene3D" id="3.40.710.10">
    <property type="entry name" value="DD-peptidase/beta-lactamase superfamily"/>
    <property type="match status" value="1"/>
</dbReference>
<name>A0A1H1U889_9CORY</name>
<keyword evidence="3" id="KW-0132">Cell division</keyword>
<evidence type="ECO:0000259" key="1">
    <source>
        <dbReference type="Pfam" id="PF00905"/>
    </source>
</evidence>
<dbReference type="SUPFAM" id="SSF56601">
    <property type="entry name" value="beta-lactamase/transpeptidase-like"/>
    <property type="match status" value="1"/>
</dbReference>
<dbReference type="PANTHER" id="PTHR30627">
    <property type="entry name" value="PEPTIDOGLYCAN D,D-TRANSPEPTIDASE"/>
    <property type="match status" value="1"/>
</dbReference>
<dbReference type="InterPro" id="IPR050515">
    <property type="entry name" value="Beta-lactam/transpept"/>
</dbReference>
<dbReference type="OrthoDB" id="9766847at2"/>
<keyword evidence="4" id="KW-1185">Reference proteome</keyword>
<dbReference type="InterPro" id="IPR054120">
    <property type="entry name" value="PBPA_dimer"/>
</dbReference>
<dbReference type="STRING" id="1203190.GCA_000312345_00762"/>
<dbReference type="GO" id="GO:0071555">
    <property type="term" value="P:cell wall organization"/>
    <property type="evidence" value="ECO:0007669"/>
    <property type="project" value="TreeGrafter"/>
</dbReference>
<evidence type="ECO:0000259" key="2">
    <source>
        <dbReference type="Pfam" id="PF21922"/>
    </source>
</evidence>
<dbReference type="eggNOG" id="COG0768">
    <property type="taxonomic scope" value="Bacteria"/>
</dbReference>
<dbReference type="Proteomes" id="UP000182237">
    <property type="component" value="Chromosome I"/>
</dbReference>
<dbReference type="GO" id="GO:0071972">
    <property type="term" value="F:peptidoglycan L,D-transpeptidase activity"/>
    <property type="evidence" value="ECO:0007669"/>
    <property type="project" value="TreeGrafter"/>
</dbReference>
<dbReference type="GO" id="GO:0051301">
    <property type="term" value="P:cell division"/>
    <property type="evidence" value="ECO:0007669"/>
    <property type="project" value="UniProtKB-KW"/>
</dbReference>
<dbReference type="RefSeq" id="WP_019193610.1">
    <property type="nucleotide sequence ID" value="NZ_LT629765.1"/>
</dbReference>
<dbReference type="Gene3D" id="3.90.1310.10">
    <property type="entry name" value="Penicillin-binding protein 2a (Domain 2)"/>
    <property type="match status" value="1"/>
</dbReference>
<dbReference type="InterPro" id="IPR001460">
    <property type="entry name" value="PCN-bd_Tpept"/>
</dbReference>
<dbReference type="GO" id="GO:0005886">
    <property type="term" value="C:plasma membrane"/>
    <property type="evidence" value="ECO:0007669"/>
    <property type="project" value="TreeGrafter"/>
</dbReference>
<dbReference type="Pfam" id="PF21922">
    <property type="entry name" value="PBP_dimer_2"/>
    <property type="match status" value="1"/>
</dbReference>
<dbReference type="PANTHER" id="PTHR30627:SF24">
    <property type="entry name" value="PENICILLIN-BINDING PROTEIN 4B"/>
    <property type="match status" value="1"/>
</dbReference>
<dbReference type="AlphaFoldDB" id="A0A1H1U889"/>
<dbReference type="GO" id="GO:0008658">
    <property type="term" value="F:penicillin binding"/>
    <property type="evidence" value="ECO:0007669"/>
    <property type="project" value="InterPro"/>
</dbReference>
<dbReference type="Pfam" id="PF00905">
    <property type="entry name" value="Transpeptidase"/>
    <property type="match status" value="1"/>
</dbReference>
<sequence length="477" mass="50071">MNKAIRLGAFVSLILTVVLLINFTVIQGFREERYAQNPLNARTFVEMKQINRGNINAGGQVLAESYKDDNDFYQRTYPNMPVSFAPVVGYVSDQYGTAGIEAGFNSELMGEDTLGGSRFVRTGQEADKAGNTVELTLDPNLQALAYEQLSNPGYEGAVAAMRPSTGEVLALASTPSYDPNSVVNPETAEQAWEQLTNDPGNPLLNQATQEQLPPGSIFKIITTAAALRNGYTPDSPVTGEAEITLPGTNATLPNYGGQACAGGGTVTLRTAFALSCNTAFAETAMDFGPEPLREAAAAFGVGEQYDLGLPTAAGSLGDLPGAAELGQSAIGQRDVTMTALQAAVMTATVANEGRRMAPYVVSRVVRPDLTPVRETRPREITEAITPEEAATLRDLMFSSERATYGYNGNGYASKTGTAEHGEDAAPHAWYVAFDPDKDVAVAVVVKNGGNLGASATGGQVSAPLGRTILNAAPAGGN</sequence>
<evidence type="ECO:0000313" key="3">
    <source>
        <dbReference type="EMBL" id="SDS68718.1"/>
    </source>
</evidence>